<dbReference type="InterPro" id="IPR029044">
    <property type="entry name" value="Nucleotide-diphossugar_trans"/>
</dbReference>
<dbReference type="EC" id="2.4.1.-" evidence="3"/>
<keyword evidence="1" id="KW-1133">Transmembrane helix</keyword>
<feature type="domain" description="Glycosyltransferase 2-like" evidence="2">
    <location>
        <begin position="82"/>
        <end position="248"/>
    </location>
</feature>
<dbReference type="Gene3D" id="3.90.550.10">
    <property type="entry name" value="Spore Coat Polysaccharide Biosynthesis Protein SpsA, Chain A"/>
    <property type="match status" value="1"/>
</dbReference>
<sequence>MHLCGKIVFIMYICIYFKKTTILSLMEAIVFSVLELTLLSFLGILWLIQLIYYFALYNRIHKRRVAIKKRKVRFTPELYPLSVIIYTRDDCERLRKFLPMILEQDYPEFEVIVINDSLENGSEELLSLMQKQYPHLHYTFIPTSARYVSRKKLALTLGAKASNYEWLVFTEANCYPASNKWLRLMARNFTVDTQIVLGYSNFQYKNDWSHKYKTFELLFMSLRYLGFALANKPYMGIGRNMAYRKELFFKQKGFSSHLSLNGGDDDLFINQIANKSNTRVEVDSDATMRIQPIANFDSSWKEEKMTYVVTAKYLRGFQRGLLRFETFSRLLFHICFTGSIIFFALNHYWHASGVAVLLWLIRYGVQAFVINKTSVELGDKRQYYFTLPIFDILLPLQTAAFNMYCLYWGKSYFMRK</sequence>
<dbReference type="AlphaFoldDB" id="A0A5J4SVJ2"/>
<evidence type="ECO:0000256" key="1">
    <source>
        <dbReference type="SAM" id="Phobius"/>
    </source>
</evidence>
<feature type="transmembrane region" description="Helical" evidence="1">
    <location>
        <begin position="7"/>
        <end position="26"/>
    </location>
</feature>
<keyword evidence="1" id="KW-0812">Transmembrane</keyword>
<dbReference type="EMBL" id="SNRY01000039">
    <property type="protein sequence ID" value="KAA6349812.1"/>
    <property type="molecule type" value="Genomic_DNA"/>
</dbReference>
<dbReference type="InterPro" id="IPR050834">
    <property type="entry name" value="Glycosyltransf_2"/>
</dbReference>
<keyword evidence="1" id="KW-0472">Membrane</keyword>
<dbReference type="Pfam" id="PF00535">
    <property type="entry name" value="Glycos_transf_2"/>
    <property type="match status" value="1"/>
</dbReference>
<dbReference type="GO" id="GO:0016757">
    <property type="term" value="F:glycosyltransferase activity"/>
    <property type="evidence" value="ECO:0007669"/>
    <property type="project" value="UniProtKB-KW"/>
</dbReference>
<evidence type="ECO:0000313" key="3">
    <source>
        <dbReference type="EMBL" id="KAA6349812.1"/>
    </source>
</evidence>
<dbReference type="PANTHER" id="PTHR43685:SF2">
    <property type="entry name" value="GLYCOSYLTRANSFERASE 2-LIKE DOMAIN-CONTAINING PROTEIN"/>
    <property type="match status" value="1"/>
</dbReference>
<dbReference type="PANTHER" id="PTHR43685">
    <property type="entry name" value="GLYCOSYLTRANSFERASE"/>
    <property type="match status" value="1"/>
</dbReference>
<feature type="transmembrane region" description="Helical" evidence="1">
    <location>
        <begin position="327"/>
        <end position="345"/>
    </location>
</feature>
<evidence type="ECO:0000259" key="2">
    <source>
        <dbReference type="Pfam" id="PF00535"/>
    </source>
</evidence>
<dbReference type="InterPro" id="IPR001173">
    <property type="entry name" value="Glyco_trans_2-like"/>
</dbReference>
<feature type="transmembrane region" description="Helical" evidence="1">
    <location>
        <begin position="38"/>
        <end position="60"/>
    </location>
</feature>
<organism evidence="3">
    <name type="scientific">termite gut metagenome</name>
    <dbReference type="NCBI Taxonomy" id="433724"/>
    <lineage>
        <taxon>unclassified sequences</taxon>
        <taxon>metagenomes</taxon>
        <taxon>organismal metagenomes</taxon>
    </lineage>
</organism>
<dbReference type="SUPFAM" id="SSF53448">
    <property type="entry name" value="Nucleotide-diphospho-sugar transferases"/>
    <property type="match status" value="1"/>
</dbReference>
<reference evidence="3" key="1">
    <citation type="submission" date="2019-03" db="EMBL/GenBank/DDBJ databases">
        <title>Single cell metagenomics reveals metabolic interactions within the superorganism composed of flagellate Streblomastix strix and complex community of Bacteroidetes bacteria on its surface.</title>
        <authorList>
            <person name="Treitli S.C."/>
            <person name="Kolisko M."/>
            <person name="Husnik F."/>
            <person name="Keeling P."/>
            <person name="Hampl V."/>
        </authorList>
    </citation>
    <scope>NUCLEOTIDE SEQUENCE</scope>
    <source>
        <strain evidence="3">STM</strain>
    </source>
</reference>
<keyword evidence="3" id="KW-0808">Transferase</keyword>
<name>A0A5J4SVJ2_9ZZZZ</name>
<keyword evidence="3" id="KW-0328">Glycosyltransferase</keyword>
<protein>
    <submittedName>
        <fullName evidence="3">Poly-beta-1 6-N-acetyl-D-glucosamine synthase</fullName>
        <ecNumber evidence="3">2.4.1.-</ecNumber>
    </submittedName>
</protein>
<accession>A0A5J4SVJ2</accession>
<proteinExistence type="predicted"/>
<feature type="transmembrane region" description="Helical" evidence="1">
    <location>
        <begin position="383"/>
        <end position="409"/>
    </location>
</feature>
<comment type="caution">
    <text evidence="3">The sequence shown here is derived from an EMBL/GenBank/DDBJ whole genome shotgun (WGS) entry which is preliminary data.</text>
</comment>
<gene>
    <name evidence="3" type="ORF">EZS27_002810</name>
</gene>